<keyword evidence="5" id="KW-0520">NAD</keyword>
<name>A0A8J6T7H3_9DELT</name>
<dbReference type="Pfam" id="PF01593">
    <property type="entry name" value="Amino_oxidase"/>
    <property type="match status" value="1"/>
</dbReference>
<evidence type="ECO:0000256" key="5">
    <source>
        <dbReference type="ARBA" id="ARBA00023027"/>
    </source>
</evidence>
<comment type="caution">
    <text evidence="7">The sequence shown here is derived from an EMBL/GenBank/DDBJ whole genome shotgun (WGS) entry which is preliminary data.</text>
</comment>
<evidence type="ECO:0000256" key="2">
    <source>
        <dbReference type="ARBA" id="ARBA00022729"/>
    </source>
</evidence>
<keyword evidence="3" id="KW-0274">FAD</keyword>
<dbReference type="AlphaFoldDB" id="A0A8J6T7H3"/>
<keyword evidence="2" id="KW-0732">Signal</keyword>
<dbReference type="InterPro" id="IPR052206">
    <property type="entry name" value="Retinol_saturase"/>
</dbReference>
<reference evidence="7 8" key="1">
    <citation type="submission" date="2020-08" db="EMBL/GenBank/DDBJ databases">
        <title>Bridging the membrane lipid divide: bacteria of the FCB group superphylum have the potential to synthesize archaeal ether lipids.</title>
        <authorList>
            <person name="Villanueva L."/>
            <person name="Von Meijenfeldt F.A.B."/>
            <person name="Westbye A.B."/>
            <person name="Yadav S."/>
            <person name="Hopmans E.C."/>
            <person name="Dutilh B.E."/>
            <person name="Sinninghe Damste J.S."/>
        </authorList>
    </citation>
    <scope>NUCLEOTIDE SEQUENCE [LARGE SCALE GENOMIC DNA]</scope>
    <source>
        <strain evidence="7">NIOZ-UU27</strain>
    </source>
</reference>
<dbReference type="SUPFAM" id="SSF51905">
    <property type="entry name" value="FAD/NAD(P)-binding domain"/>
    <property type="match status" value="1"/>
</dbReference>
<keyword evidence="1" id="KW-0285">Flavoprotein</keyword>
<evidence type="ECO:0000256" key="3">
    <source>
        <dbReference type="ARBA" id="ARBA00022827"/>
    </source>
</evidence>
<sequence>MEKYDAVVIGAGNGGLTASAGLARKGLNVLLLERHNIPGGCATSFCRGRFEFEVALHQLSGMGTPEKPGPLRMSLASLGVLDDLEFVEMPDLYSVSMPDGFRLTLKADKNQVVSELEEKFPHEKEAINKFFDLTYQYANEMLAAFFFKDPSPSREKYPALYKYAFKPANEVMDDIFSDPLLKNLMSVYWGYLGLPSNRLSFAYFAMLFFVYMEFKPFHIKGGSQALSNAIVNKFLLHGGTARFNCGVKKIIVENGAIQGVITEDGDHIETKYVVSNASQVTTYTQLVDPEEVPEGVFREMGGRSLSPSAFTMFIGFDCEPNELGITETTNFLMNNSHTADEIIKCMHRVHIDDELMVLSCYDVSDPDFSPSGTCQINAVTLKYGEPWMRIPPAQYHSVKYRCAESMLRRIETIFPDVRKHIEEAEVATPLTHMRYLGHPNGAIYGFEQHTKDSMFFQPGRHSPIEGLYFASGWIGDCGFQPTLQAGMSAAKSVLRKLNSN</sequence>
<evidence type="ECO:0000313" key="8">
    <source>
        <dbReference type="Proteomes" id="UP000650524"/>
    </source>
</evidence>
<dbReference type="PANTHER" id="PTHR46091:SF3">
    <property type="entry name" value="AMINE OXIDASE DOMAIN-CONTAINING PROTEIN"/>
    <property type="match status" value="1"/>
</dbReference>
<keyword evidence="4" id="KW-0521">NADP</keyword>
<dbReference type="InterPro" id="IPR002937">
    <property type="entry name" value="Amino_oxidase"/>
</dbReference>
<organism evidence="7 8">
    <name type="scientific">Candidatus Desulfacyla euxinica</name>
    <dbReference type="NCBI Taxonomy" id="2841693"/>
    <lineage>
        <taxon>Bacteria</taxon>
        <taxon>Deltaproteobacteria</taxon>
        <taxon>Candidatus Desulfacyla</taxon>
    </lineage>
</organism>
<dbReference type="EMBL" id="JACNJD010000201">
    <property type="protein sequence ID" value="MBC8177336.1"/>
    <property type="molecule type" value="Genomic_DNA"/>
</dbReference>
<dbReference type="GO" id="GO:0016491">
    <property type="term" value="F:oxidoreductase activity"/>
    <property type="evidence" value="ECO:0007669"/>
    <property type="project" value="InterPro"/>
</dbReference>
<feature type="domain" description="Amine oxidase" evidence="6">
    <location>
        <begin position="15"/>
        <end position="494"/>
    </location>
</feature>
<evidence type="ECO:0000313" key="7">
    <source>
        <dbReference type="EMBL" id="MBC8177336.1"/>
    </source>
</evidence>
<dbReference type="Proteomes" id="UP000650524">
    <property type="component" value="Unassembled WGS sequence"/>
</dbReference>
<proteinExistence type="predicted"/>
<dbReference type="Gene3D" id="3.50.50.60">
    <property type="entry name" value="FAD/NAD(P)-binding domain"/>
    <property type="match status" value="2"/>
</dbReference>
<gene>
    <name evidence="7" type="ORF">H8E19_08005</name>
</gene>
<accession>A0A8J6T7H3</accession>
<evidence type="ECO:0000256" key="1">
    <source>
        <dbReference type="ARBA" id="ARBA00022630"/>
    </source>
</evidence>
<protein>
    <submittedName>
        <fullName evidence="7">NAD(P)/FAD-dependent oxidoreductase</fullName>
    </submittedName>
</protein>
<evidence type="ECO:0000256" key="4">
    <source>
        <dbReference type="ARBA" id="ARBA00022857"/>
    </source>
</evidence>
<dbReference type="PANTHER" id="PTHR46091">
    <property type="entry name" value="BLR7054 PROTEIN"/>
    <property type="match status" value="1"/>
</dbReference>
<dbReference type="InterPro" id="IPR036188">
    <property type="entry name" value="FAD/NAD-bd_sf"/>
</dbReference>
<evidence type="ECO:0000259" key="6">
    <source>
        <dbReference type="Pfam" id="PF01593"/>
    </source>
</evidence>